<name>A0A0K9P1F9_ZOSMR</name>
<dbReference type="EMBL" id="LFYR01001306">
    <property type="protein sequence ID" value="KMZ62814.1"/>
    <property type="molecule type" value="Genomic_DNA"/>
</dbReference>
<evidence type="ECO:0000256" key="4">
    <source>
        <dbReference type="ARBA" id="ARBA00023004"/>
    </source>
</evidence>
<comment type="similarity">
    <text evidence="1 5">Belongs to the iron/ascorbate-dependent oxidoreductase family.</text>
</comment>
<dbReference type="AlphaFoldDB" id="A0A0K9P1F9"/>
<dbReference type="InterPro" id="IPR027443">
    <property type="entry name" value="IPNS-like_sf"/>
</dbReference>
<dbReference type="SUPFAM" id="SSF51197">
    <property type="entry name" value="Clavaminate synthase-like"/>
    <property type="match status" value="1"/>
</dbReference>
<dbReference type="InterPro" id="IPR026992">
    <property type="entry name" value="DIOX_N"/>
</dbReference>
<dbReference type="OrthoDB" id="288590at2759"/>
<dbReference type="GO" id="GO:0046872">
    <property type="term" value="F:metal ion binding"/>
    <property type="evidence" value="ECO:0007669"/>
    <property type="project" value="UniProtKB-KW"/>
</dbReference>
<evidence type="ECO:0000256" key="5">
    <source>
        <dbReference type="RuleBase" id="RU003682"/>
    </source>
</evidence>
<sequence length="349" mass="40131">MEDKMANMRVQELSENTNGFPSECFIQKESDRPGSNLAISTIPVIDLGNLLNSNDPEVKAEEELKLKSALNTWGLFQAVGHGIPNRLLDEIQDISKSFFHQPMEEKMKYFTTELEGYGNDKIAFEGQILDWMDRLYLQVEPENERKTRLWPEGPTSFKETLNEYSTQLKPKVDHVLKAIARLLGLEECYFTDQRKDNGTAFVRFNYFPRCSRPDLVTGIKPHTDVTEITVIFPDQNVEGLQIYRDKVGWVKVPILPYAFIINCGDQMEIMSNGQCKSPVHRVVTNSEKERFSLAMFVYADFDKDLEPANNLIGEGRPRLYKTVNGLEYFESFVKDYYKGGVRTLDSMKT</sequence>
<keyword evidence="4 5" id="KW-0408">Iron</keyword>
<dbReference type="Proteomes" id="UP000036987">
    <property type="component" value="Unassembled WGS sequence"/>
</dbReference>
<accession>A0A0K9P1F9</accession>
<dbReference type="Pfam" id="PF03171">
    <property type="entry name" value="2OG-FeII_Oxy"/>
    <property type="match status" value="1"/>
</dbReference>
<protein>
    <recommendedName>
        <fullName evidence="6">Fe2OG dioxygenase domain-containing protein</fullName>
    </recommendedName>
</protein>
<dbReference type="GO" id="GO:0016491">
    <property type="term" value="F:oxidoreductase activity"/>
    <property type="evidence" value="ECO:0007669"/>
    <property type="project" value="UniProtKB-KW"/>
</dbReference>
<dbReference type="Gene3D" id="2.60.120.330">
    <property type="entry name" value="B-lactam Antibiotic, Isopenicillin N Synthase, Chain"/>
    <property type="match status" value="1"/>
</dbReference>
<keyword evidence="2 5" id="KW-0479">Metal-binding</keyword>
<evidence type="ECO:0000256" key="3">
    <source>
        <dbReference type="ARBA" id="ARBA00023002"/>
    </source>
</evidence>
<organism evidence="7 8">
    <name type="scientific">Zostera marina</name>
    <name type="common">Eelgrass</name>
    <dbReference type="NCBI Taxonomy" id="29655"/>
    <lineage>
        <taxon>Eukaryota</taxon>
        <taxon>Viridiplantae</taxon>
        <taxon>Streptophyta</taxon>
        <taxon>Embryophyta</taxon>
        <taxon>Tracheophyta</taxon>
        <taxon>Spermatophyta</taxon>
        <taxon>Magnoliopsida</taxon>
        <taxon>Liliopsida</taxon>
        <taxon>Zosteraceae</taxon>
        <taxon>Zostera</taxon>
    </lineage>
</organism>
<proteinExistence type="inferred from homology"/>
<dbReference type="InterPro" id="IPR050295">
    <property type="entry name" value="Plant_2OG-oxidoreductases"/>
</dbReference>
<dbReference type="PROSITE" id="PS51471">
    <property type="entry name" value="FE2OG_OXY"/>
    <property type="match status" value="1"/>
</dbReference>
<dbReference type="FunFam" id="2.60.120.330:FF:000079">
    <property type="entry name" value="Protein SRG1"/>
    <property type="match status" value="1"/>
</dbReference>
<comment type="caution">
    <text evidence="7">The sequence shown here is derived from an EMBL/GenBank/DDBJ whole genome shotgun (WGS) entry which is preliminary data.</text>
</comment>
<evidence type="ECO:0000259" key="6">
    <source>
        <dbReference type="PROSITE" id="PS51471"/>
    </source>
</evidence>
<dbReference type="OMA" id="ERHITLW"/>
<dbReference type="STRING" id="29655.A0A0K9P1F9"/>
<evidence type="ECO:0000313" key="8">
    <source>
        <dbReference type="Proteomes" id="UP000036987"/>
    </source>
</evidence>
<reference evidence="8" key="1">
    <citation type="journal article" date="2016" name="Nature">
        <title>The genome of the seagrass Zostera marina reveals angiosperm adaptation to the sea.</title>
        <authorList>
            <person name="Olsen J.L."/>
            <person name="Rouze P."/>
            <person name="Verhelst B."/>
            <person name="Lin Y.-C."/>
            <person name="Bayer T."/>
            <person name="Collen J."/>
            <person name="Dattolo E."/>
            <person name="De Paoli E."/>
            <person name="Dittami S."/>
            <person name="Maumus F."/>
            <person name="Michel G."/>
            <person name="Kersting A."/>
            <person name="Lauritano C."/>
            <person name="Lohaus R."/>
            <person name="Toepel M."/>
            <person name="Tonon T."/>
            <person name="Vanneste K."/>
            <person name="Amirebrahimi M."/>
            <person name="Brakel J."/>
            <person name="Bostroem C."/>
            <person name="Chovatia M."/>
            <person name="Grimwood J."/>
            <person name="Jenkins J.W."/>
            <person name="Jueterbock A."/>
            <person name="Mraz A."/>
            <person name="Stam W.T."/>
            <person name="Tice H."/>
            <person name="Bornberg-Bauer E."/>
            <person name="Green P.J."/>
            <person name="Pearson G.A."/>
            <person name="Procaccini G."/>
            <person name="Duarte C.M."/>
            <person name="Schmutz J."/>
            <person name="Reusch T.B.H."/>
            <person name="Van de Peer Y."/>
        </authorList>
    </citation>
    <scope>NUCLEOTIDE SEQUENCE [LARGE SCALE GENOMIC DNA]</scope>
    <source>
        <strain evidence="8">cv. Finnish</strain>
    </source>
</reference>
<dbReference type="PANTHER" id="PTHR47991">
    <property type="entry name" value="OXOGLUTARATE/IRON-DEPENDENT DIOXYGENASE"/>
    <property type="match status" value="1"/>
</dbReference>
<evidence type="ECO:0000256" key="2">
    <source>
        <dbReference type="ARBA" id="ARBA00022723"/>
    </source>
</evidence>
<feature type="domain" description="Fe2OG dioxygenase" evidence="6">
    <location>
        <begin position="198"/>
        <end position="299"/>
    </location>
</feature>
<evidence type="ECO:0000256" key="1">
    <source>
        <dbReference type="ARBA" id="ARBA00008056"/>
    </source>
</evidence>
<dbReference type="InterPro" id="IPR044861">
    <property type="entry name" value="IPNS-like_FE2OG_OXY"/>
</dbReference>
<keyword evidence="8" id="KW-1185">Reference proteome</keyword>
<dbReference type="InterPro" id="IPR005123">
    <property type="entry name" value="Oxoglu/Fe-dep_dioxygenase_dom"/>
</dbReference>
<evidence type="ECO:0000313" key="7">
    <source>
        <dbReference type="EMBL" id="KMZ62814.1"/>
    </source>
</evidence>
<keyword evidence="3 5" id="KW-0560">Oxidoreductase</keyword>
<gene>
    <name evidence="7" type="ORF">ZOSMA_440G00100</name>
</gene>
<dbReference type="Pfam" id="PF14226">
    <property type="entry name" value="DIOX_N"/>
    <property type="match status" value="1"/>
</dbReference>